<dbReference type="EMBL" id="JABBKX010000001">
    <property type="protein sequence ID" value="NMJ40212.1"/>
    <property type="molecule type" value="Genomic_DNA"/>
</dbReference>
<evidence type="ECO:0000313" key="2">
    <source>
        <dbReference type="Proteomes" id="UP000548582"/>
    </source>
</evidence>
<name>A0A848E7S0_9PROT</name>
<comment type="caution">
    <text evidence="1">The sequence shown here is derived from an EMBL/GenBank/DDBJ whole genome shotgun (WGS) entry which is preliminary data.</text>
</comment>
<proteinExistence type="predicted"/>
<dbReference type="InterPro" id="IPR036696">
    <property type="entry name" value="YdfO-like_sf"/>
</dbReference>
<dbReference type="Proteomes" id="UP000548582">
    <property type="component" value="Unassembled WGS sequence"/>
</dbReference>
<gene>
    <name evidence="1" type="ORF">GWK16_03090</name>
</gene>
<evidence type="ECO:0000313" key="1">
    <source>
        <dbReference type="EMBL" id="NMJ40212.1"/>
    </source>
</evidence>
<dbReference type="SUPFAM" id="SSF160419">
    <property type="entry name" value="YdfO-like"/>
    <property type="match status" value="1"/>
</dbReference>
<dbReference type="RefSeq" id="WP_170052484.1">
    <property type="nucleotide sequence ID" value="NZ_JABBKX010000001.1"/>
</dbReference>
<reference evidence="1 2" key="1">
    <citation type="submission" date="2020-03" db="EMBL/GenBank/DDBJ databases">
        <authorList>
            <person name="Sun Q."/>
        </authorList>
    </citation>
    <scope>NUCLEOTIDE SEQUENCE [LARGE SCALE GENOMIC DNA]</scope>
    <source>
        <strain evidence="1 2">JC162</strain>
    </source>
</reference>
<sequence>MDERLAAIAARCLDDAETGAASFPQIVGRLIEAGFESYAIDYRRSTATYYLPDGDSVVLSTPRHAIAIGGPFDVGALRAAIREAQQQVPGYTYGGFCAKAMAAGCVGYVVSFPGRRAVYSGRTAETHVEQFPQ</sequence>
<organism evidence="1 2">
    <name type="scientific">Neoroseomonas marina</name>
    <dbReference type="NCBI Taxonomy" id="1232220"/>
    <lineage>
        <taxon>Bacteria</taxon>
        <taxon>Pseudomonadati</taxon>
        <taxon>Pseudomonadota</taxon>
        <taxon>Alphaproteobacteria</taxon>
        <taxon>Acetobacterales</taxon>
        <taxon>Acetobacteraceae</taxon>
        <taxon>Neoroseomonas</taxon>
    </lineage>
</organism>
<protein>
    <submittedName>
        <fullName evidence="1">DUF1398 domain-containing protein</fullName>
    </submittedName>
</protein>
<accession>A0A848E7S0</accession>
<dbReference type="AlphaFoldDB" id="A0A848E7S0"/>
<keyword evidence="2" id="KW-1185">Reference proteome</keyword>